<comment type="caution">
    <text evidence="3">The sequence shown here is derived from an EMBL/GenBank/DDBJ whole genome shotgun (WGS) entry which is preliminary data.</text>
</comment>
<organism evidence="3 4">
    <name type="scientific">Enhygromyxa salina</name>
    <dbReference type="NCBI Taxonomy" id="215803"/>
    <lineage>
        <taxon>Bacteria</taxon>
        <taxon>Pseudomonadati</taxon>
        <taxon>Myxococcota</taxon>
        <taxon>Polyangia</taxon>
        <taxon>Nannocystales</taxon>
        <taxon>Nannocystaceae</taxon>
        <taxon>Enhygromyxa</taxon>
    </lineage>
</organism>
<reference evidence="3 4" key="1">
    <citation type="submission" date="2018-03" db="EMBL/GenBank/DDBJ databases">
        <title>Draft Genome Sequences of the Obligatory Marine Myxobacteria Enhygromyxa salina SWB007.</title>
        <authorList>
            <person name="Poehlein A."/>
            <person name="Moghaddam J.A."/>
            <person name="Harms H."/>
            <person name="Alanjari M."/>
            <person name="Koenig G.M."/>
            <person name="Daniel R."/>
            <person name="Schaeberle T.F."/>
        </authorList>
    </citation>
    <scope>NUCLEOTIDE SEQUENCE [LARGE SCALE GENOMIC DNA]</scope>
    <source>
        <strain evidence="3 4">SWB007</strain>
    </source>
</reference>
<evidence type="ECO:0000256" key="1">
    <source>
        <dbReference type="SAM" id="MobiDB-lite"/>
    </source>
</evidence>
<keyword evidence="2" id="KW-1133">Transmembrane helix</keyword>
<evidence type="ECO:0000313" key="4">
    <source>
        <dbReference type="Proteomes" id="UP000238823"/>
    </source>
</evidence>
<dbReference type="EMBL" id="PVNL01000099">
    <property type="protein sequence ID" value="PRQ05040.1"/>
    <property type="molecule type" value="Genomic_DNA"/>
</dbReference>
<protein>
    <submittedName>
        <fullName evidence="3">Uncharacterized protein</fullName>
    </submittedName>
</protein>
<evidence type="ECO:0000313" key="3">
    <source>
        <dbReference type="EMBL" id="PRQ05040.1"/>
    </source>
</evidence>
<proteinExistence type="predicted"/>
<feature type="transmembrane region" description="Helical" evidence="2">
    <location>
        <begin position="210"/>
        <end position="232"/>
    </location>
</feature>
<name>A0A2S9YJ08_9BACT</name>
<keyword evidence="2" id="KW-0812">Transmembrane</keyword>
<feature type="transmembrane region" description="Helical" evidence="2">
    <location>
        <begin position="91"/>
        <end position="113"/>
    </location>
</feature>
<feature type="transmembrane region" description="Helical" evidence="2">
    <location>
        <begin position="266"/>
        <end position="293"/>
    </location>
</feature>
<feature type="transmembrane region" description="Helical" evidence="2">
    <location>
        <begin position="163"/>
        <end position="189"/>
    </location>
</feature>
<gene>
    <name evidence="3" type="ORF">ENSA7_48230</name>
</gene>
<dbReference type="RefSeq" id="WP_106091736.1">
    <property type="nucleotide sequence ID" value="NZ_PVNL01000099.1"/>
</dbReference>
<feature type="transmembrane region" description="Helical" evidence="2">
    <location>
        <begin position="133"/>
        <end position="157"/>
    </location>
</feature>
<accession>A0A2S9YJ08</accession>
<evidence type="ECO:0000256" key="2">
    <source>
        <dbReference type="SAM" id="Phobius"/>
    </source>
</evidence>
<feature type="region of interest" description="Disordered" evidence="1">
    <location>
        <begin position="27"/>
        <end position="53"/>
    </location>
</feature>
<dbReference type="AlphaFoldDB" id="A0A2S9YJ08"/>
<keyword evidence="2" id="KW-0472">Membrane</keyword>
<dbReference type="Proteomes" id="UP000238823">
    <property type="component" value="Unassembled WGS sequence"/>
</dbReference>
<sequence length="321" mass="32272">MRDQLSMLGLLASLWLGVAPPTTNPASDPVALTLPSPVEGPAPADATRPRRTKGSGLVIASGVTHGLGSAILWTTAGTTGLLGLARPGGTMGVTLGMTVGGMATLQGVVLAGVGGRALAKNSRGKDHLAKPMLAGGGVLAGLGGAAVLGTALMWPTIRSRCPIGIGCNLAGIQLGGAALSVGVGMVSYGDVLRRRDPEHRRLSNKAQSPLVAGTGLLGVGYILSAAVGLAIWQDQPGDALARRTRDRLLIPVVGPWIHAAGPDAPLFMAMATGGLGALQIGGALALAAGVGIAKRERRRERGRVELSVAPSFDGVTVVGRF</sequence>